<dbReference type="Gene3D" id="2.130.10.10">
    <property type="entry name" value="YVTN repeat-like/Quinoprotein amine dehydrogenase"/>
    <property type="match status" value="1"/>
</dbReference>
<dbReference type="SUPFAM" id="SSF82171">
    <property type="entry name" value="DPP6 N-terminal domain-like"/>
    <property type="match status" value="1"/>
</dbReference>
<evidence type="ECO:0000313" key="1">
    <source>
        <dbReference type="EMBL" id="GAA0588844.1"/>
    </source>
</evidence>
<protein>
    <recommendedName>
        <fullName evidence="3">PQQ-binding-like beta-propeller repeat protein</fullName>
    </recommendedName>
</protein>
<evidence type="ECO:0000313" key="2">
    <source>
        <dbReference type="Proteomes" id="UP001501427"/>
    </source>
</evidence>
<gene>
    <name evidence="1" type="ORF">GCM10009546_59040</name>
</gene>
<reference evidence="1 2" key="1">
    <citation type="journal article" date="2019" name="Int. J. Syst. Evol. Microbiol.">
        <title>The Global Catalogue of Microorganisms (GCM) 10K type strain sequencing project: providing services to taxonomists for standard genome sequencing and annotation.</title>
        <authorList>
            <consortium name="The Broad Institute Genomics Platform"/>
            <consortium name="The Broad Institute Genome Sequencing Center for Infectious Disease"/>
            <person name="Wu L."/>
            <person name="Ma J."/>
        </authorList>
    </citation>
    <scope>NUCLEOTIDE SEQUENCE [LARGE SCALE GENOMIC DNA]</scope>
    <source>
        <strain evidence="1 2">JCM 10667</strain>
    </source>
</reference>
<dbReference type="Proteomes" id="UP001501427">
    <property type="component" value="Unassembled WGS sequence"/>
</dbReference>
<keyword evidence="2" id="KW-1185">Reference proteome</keyword>
<evidence type="ECO:0008006" key="3">
    <source>
        <dbReference type="Google" id="ProtNLM"/>
    </source>
</evidence>
<dbReference type="EMBL" id="BAAAHD010000067">
    <property type="protein sequence ID" value="GAA0588844.1"/>
    <property type="molecule type" value="Genomic_DNA"/>
</dbReference>
<accession>A0ABN1FE17</accession>
<proteinExistence type="predicted"/>
<sequence length="402" mass="43161">MCVPGVEPVELTGRYGPLAAAGPAGPVYALTWSSSGSALCALGLDGRVRWSRPLNATPGLMRVAPDGGVWLADEAALAETTASGAPGRQIALSHAPDERIGEFVVLPDGFVVAWQSKPYRIARVERVDGSGVRRWSAELPDARLSYEGVVEMSAANNWKATPMAPWRPRELSPERPSGLLVSADRVLATYLDWSSGIGMGFCLDLATGELVWITPPHPTGDRAIAGPGAFLVGSQGYGAFSTRLYDRDGATVVEWPSHGRLLVSSRGRIRVVEMANDSSPRRLRRLHRDGTMTDGPFIPGYYTVGPALGGDGRAAFFRNGELQIVDPDLSVHTLWKGEGEGVGRMLLLEQGRLFFVLTSDWAKGDARLVIADTDLPPMDTGVWPCGESNLQANPVRLGGFFQ</sequence>
<organism evidence="1 2">
    <name type="scientific">Actinomadura livida</name>
    <dbReference type="NCBI Taxonomy" id="79909"/>
    <lineage>
        <taxon>Bacteria</taxon>
        <taxon>Bacillati</taxon>
        <taxon>Actinomycetota</taxon>
        <taxon>Actinomycetes</taxon>
        <taxon>Streptosporangiales</taxon>
        <taxon>Thermomonosporaceae</taxon>
        <taxon>Actinomadura</taxon>
    </lineage>
</organism>
<name>A0ABN1FE17_9ACTN</name>
<comment type="caution">
    <text evidence="1">The sequence shown here is derived from an EMBL/GenBank/DDBJ whole genome shotgun (WGS) entry which is preliminary data.</text>
</comment>
<dbReference type="InterPro" id="IPR015943">
    <property type="entry name" value="WD40/YVTN_repeat-like_dom_sf"/>
</dbReference>